<evidence type="ECO:0000313" key="2">
    <source>
        <dbReference type="Proteomes" id="UP001060336"/>
    </source>
</evidence>
<dbReference type="SUPFAM" id="SSF48452">
    <property type="entry name" value="TPR-like"/>
    <property type="match status" value="2"/>
</dbReference>
<gene>
    <name evidence="1" type="ORF">NUH88_08140</name>
</gene>
<dbReference type="Pfam" id="PF13432">
    <property type="entry name" value="TPR_16"/>
    <property type="match status" value="1"/>
</dbReference>
<dbReference type="InterPro" id="IPR011990">
    <property type="entry name" value="TPR-like_helical_dom_sf"/>
</dbReference>
<name>A0A9J7AXY1_9PROT</name>
<evidence type="ECO:0000313" key="1">
    <source>
        <dbReference type="EMBL" id="UUX51658.1"/>
    </source>
</evidence>
<dbReference type="Proteomes" id="UP001060336">
    <property type="component" value="Chromosome"/>
</dbReference>
<accession>A0A9J7AXY1</accession>
<dbReference type="RefSeq" id="WP_257771284.1">
    <property type="nucleotide sequence ID" value="NZ_CP102480.1"/>
</dbReference>
<sequence>MATDYSLTDGAETPEQSLRSDFIGAVAAYQRGDVAEAIGKLREILSSHPGHVEAQELTGVILLSKGEFAASFQMLKLVTQAKPLDVISQFRLAEAAERIRHENCAADAYRRAEIAEPNSSAVQLRLLSFHAAHGRGASARKHASRNIIVGDLSSLAFSIRAKLQFGAGDPGTVRDDLMRSLIIAPANGADMYPLAQILEKTSDTNRAEKLYRKFCKVMGPLDARGWGALYDLLSSRRRRKEGTAFLKRALILSPAEPAFWSRMSGADWSHPDPSFAATAAAMSGSPIPAVWMQVLLSLASKHDMVHLAKRAAEAMRRVNLEARSSPSIRFSLAEMTFVNGDKEEARRQLQLFFSEVSAGLEDARQEVKHDFGCIVFLYFLLFSGAVEECARFADRLHSDFGGNSNTQIHFNKLKLLLGLVTGYRTRPHIWSSERRRVVSLPVWGAKYVTMWLKYGLPSLFGEENRKFWDEGETVFHVATTPEDWSRLNADPLFERFCKRHSPKFLDVTPILKSGLQAGSYQALTLAHWASISIARDENAEFVGLVADYIFSDGSMSFIADQVQEADMQAAFTVDFWVAGEAATPVFDSLLSDDGTLSISAQRMMQVFSENSSARIHFNEAGRGLGSIPSDPSRIYNRLPNGLRIDNLQPQLFFATPEFLRDVWLLGLPMTDNGLVDLVFTGEDKSERCRILVDPHRFGCVVLDFDEEERAATGHYPERLQSVDPEADLADQILRSSLWSPGRRWALENPLYVSFDGEPPDRTEADRFMAAVRTRLPVPRLSGNLAMVHELGREEFARFWTQREAAERE</sequence>
<dbReference type="KEGG" id="naci:NUH88_08140"/>
<proteinExistence type="predicted"/>
<keyword evidence="2" id="KW-1185">Reference proteome</keyword>
<dbReference type="AlphaFoldDB" id="A0A9J7AXY1"/>
<dbReference type="EMBL" id="CP102480">
    <property type="protein sequence ID" value="UUX51658.1"/>
    <property type="molecule type" value="Genomic_DNA"/>
</dbReference>
<protein>
    <submittedName>
        <fullName evidence="1">Tetratricopeptide repeat protein</fullName>
    </submittedName>
</protein>
<organism evidence="1 2">
    <name type="scientific">Nisaea acidiphila</name>
    <dbReference type="NCBI Taxonomy" id="1862145"/>
    <lineage>
        <taxon>Bacteria</taxon>
        <taxon>Pseudomonadati</taxon>
        <taxon>Pseudomonadota</taxon>
        <taxon>Alphaproteobacteria</taxon>
        <taxon>Rhodospirillales</taxon>
        <taxon>Thalassobaculaceae</taxon>
        <taxon>Nisaea</taxon>
    </lineage>
</organism>
<reference evidence="1" key="1">
    <citation type="submission" date="2022-08" db="EMBL/GenBank/DDBJ databases">
        <title>Nisaea acidiphila sp. nov., isolated from a marine algal debris and emended description of the genus Nisaea Urios et al. 2008.</title>
        <authorList>
            <person name="Kwon K."/>
        </authorList>
    </citation>
    <scope>NUCLEOTIDE SEQUENCE</scope>
    <source>
        <strain evidence="1">MEBiC11861</strain>
    </source>
</reference>
<dbReference type="Gene3D" id="1.25.40.10">
    <property type="entry name" value="Tetratricopeptide repeat domain"/>
    <property type="match status" value="1"/>
</dbReference>